<accession>A0A0G0APK6</accession>
<evidence type="ECO:0000313" key="5">
    <source>
        <dbReference type="Proteomes" id="UP000034176"/>
    </source>
</evidence>
<feature type="transmembrane region" description="Helical" evidence="2">
    <location>
        <begin position="109"/>
        <end position="128"/>
    </location>
</feature>
<evidence type="ECO:0000313" key="4">
    <source>
        <dbReference type="EMBL" id="KKP58694.1"/>
    </source>
</evidence>
<evidence type="ECO:0000256" key="2">
    <source>
        <dbReference type="SAM" id="Phobius"/>
    </source>
</evidence>
<feature type="region of interest" description="Disordered" evidence="1">
    <location>
        <begin position="1"/>
        <end position="27"/>
    </location>
</feature>
<proteinExistence type="predicted"/>
<keyword evidence="2" id="KW-0472">Membrane</keyword>
<name>A0A0G0APK6_9BACT</name>
<dbReference type="Pfam" id="PF03703">
    <property type="entry name" value="bPH_2"/>
    <property type="match status" value="1"/>
</dbReference>
<dbReference type="PANTHER" id="PTHR37938:SF1">
    <property type="entry name" value="BLL0215 PROTEIN"/>
    <property type="match status" value="1"/>
</dbReference>
<dbReference type="AlphaFoldDB" id="A0A0G0APK6"/>
<reference evidence="4 5" key="1">
    <citation type="journal article" date="2015" name="Nature">
        <title>rRNA introns, odd ribosomes, and small enigmatic genomes across a large radiation of phyla.</title>
        <authorList>
            <person name="Brown C.T."/>
            <person name="Hug L.A."/>
            <person name="Thomas B.C."/>
            <person name="Sharon I."/>
            <person name="Castelle C.J."/>
            <person name="Singh A."/>
            <person name="Wilkins M.J."/>
            <person name="Williams K.H."/>
            <person name="Banfield J.F."/>
        </authorList>
    </citation>
    <scope>NUCLEOTIDE SEQUENCE [LARGE SCALE GENOMIC DNA]</scope>
</reference>
<keyword evidence="2" id="KW-1133">Transmembrane helix</keyword>
<feature type="transmembrane region" description="Helical" evidence="2">
    <location>
        <begin position="76"/>
        <end position="97"/>
    </location>
</feature>
<dbReference type="Proteomes" id="UP000034176">
    <property type="component" value="Unassembled WGS sequence"/>
</dbReference>
<dbReference type="InterPro" id="IPR005182">
    <property type="entry name" value="YdbS-like_PH"/>
</dbReference>
<evidence type="ECO:0000256" key="1">
    <source>
        <dbReference type="SAM" id="MobiDB-lite"/>
    </source>
</evidence>
<evidence type="ECO:0000259" key="3">
    <source>
        <dbReference type="Pfam" id="PF03703"/>
    </source>
</evidence>
<comment type="caution">
    <text evidence="4">The sequence shown here is derived from an EMBL/GenBank/DDBJ whole genome shotgun (WGS) entry which is preliminary data.</text>
</comment>
<protein>
    <recommendedName>
        <fullName evidence="3">YdbS-like PH domain-containing protein</fullName>
    </recommendedName>
</protein>
<feature type="compositionally biased region" description="Polar residues" evidence="1">
    <location>
        <begin position="7"/>
        <end position="27"/>
    </location>
</feature>
<dbReference type="EMBL" id="LBPN01000017">
    <property type="protein sequence ID" value="KKP58694.1"/>
    <property type="molecule type" value="Genomic_DNA"/>
</dbReference>
<organism evidence="4 5">
    <name type="scientific">Candidatus Gottesmanbacteria bacterium GW2011_GWA1_34_13</name>
    <dbReference type="NCBI Taxonomy" id="1618434"/>
    <lineage>
        <taxon>Bacteria</taxon>
        <taxon>Candidatus Gottesmaniibacteriota</taxon>
    </lineage>
</organism>
<dbReference type="PANTHER" id="PTHR37938">
    <property type="entry name" value="BLL0215 PROTEIN"/>
    <property type="match status" value="1"/>
</dbReference>
<dbReference type="STRING" id="1618434.UR52_C0017G0010"/>
<keyword evidence="2" id="KW-0812">Transmembrane</keyword>
<gene>
    <name evidence="4" type="ORF">UR52_C0017G0010</name>
</gene>
<sequence>MPEIYSQKPNDLQTPATGVSNALTNSSKTVADKPKESTLKKLLGSYLVKPDGFHFETQETEEEILIFMREHPIVNAGWITVTIILFLLPLTVIPLLMNNLLFLKGLPSGYYVILPLLWYLGVFGYIFTNFMQWYFNVYIVTNKRIVDIDWYSLLYKKLASAQLEKIQDVNYKQSGLIESFFDFGDIHIQTAGTEPNFDFEHIPQPDRVVREINKILEQHKK</sequence>
<feature type="domain" description="YdbS-like PH" evidence="3">
    <location>
        <begin position="133"/>
        <end position="211"/>
    </location>
</feature>